<evidence type="ECO:0000256" key="1">
    <source>
        <dbReference type="ARBA" id="ARBA00022679"/>
    </source>
</evidence>
<dbReference type="GO" id="GO:0010411">
    <property type="term" value="P:xyloglucan metabolic process"/>
    <property type="evidence" value="ECO:0007669"/>
    <property type="project" value="InterPro"/>
</dbReference>
<keyword evidence="1 6" id="KW-0808">Transferase</keyword>
<evidence type="ECO:0000313" key="8">
    <source>
        <dbReference type="Proteomes" id="UP000813463"/>
    </source>
</evidence>
<feature type="chain" id="PRO_5040530258" description="Xyloglucan endotransglucosylase/hydrolase" evidence="6">
    <location>
        <begin position="28"/>
        <end position="290"/>
    </location>
</feature>
<dbReference type="KEGG" id="soe:110802934"/>
<feature type="domain" description="GH16" evidence="7">
    <location>
        <begin position="19"/>
        <end position="218"/>
    </location>
</feature>
<keyword evidence="2 6" id="KW-0378">Hydrolase</keyword>
<dbReference type="GO" id="GO:0004553">
    <property type="term" value="F:hydrolase activity, hydrolyzing O-glycosyl compounds"/>
    <property type="evidence" value="ECO:0007669"/>
    <property type="project" value="InterPro"/>
</dbReference>
<dbReference type="InterPro" id="IPR044791">
    <property type="entry name" value="Beta-glucanase/XTH"/>
</dbReference>
<dbReference type="GeneID" id="110802934"/>
<dbReference type="PANTHER" id="PTHR31062">
    <property type="entry name" value="XYLOGLUCAN ENDOTRANSGLUCOSYLASE/HYDROLASE PROTEIN 8-RELATED"/>
    <property type="match status" value="1"/>
</dbReference>
<dbReference type="SUPFAM" id="SSF49899">
    <property type="entry name" value="Concanavalin A-like lectins/glucanases"/>
    <property type="match status" value="1"/>
</dbReference>
<dbReference type="CDD" id="cd02176">
    <property type="entry name" value="GH16_XET"/>
    <property type="match status" value="1"/>
</dbReference>
<feature type="signal peptide" evidence="6">
    <location>
        <begin position="1"/>
        <end position="27"/>
    </location>
</feature>
<dbReference type="InterPro" id="IPR016455">
    <property type="entry name" value="XTH"/>
</dbReference>
<evidence type="ECO:0000259" key="7">
    <source>
        <dbReference type="PROSITE" id="PS51762"/>
    </source>
</evidence>
<reference evidence="8" key="1">
    <citation type="journal article" date="2021" name="Nat. Commun.">
        <title>Genomic analyses provide insights into spinach domestication and the genetic basis of agronomic traits.</title>
        <authorList>
            <person name="Cai X."/>
            <person name="Sun X."/>
            <person name="Xu C."/>
            <person name="Sun H."/>
            <person name="Wang X."/>
            <person name="Ge C."/>
            <person name="Zhang Z."/>
            <person name="Wang Q."/>
            <person name="Fei Z."/>
            <person name="Jiao C."/>
            <person name="Wang Q."/>
        </authorList>
    </citation>
    <scope>NUCLEOTIDE SEQUENCE [LARGE SCALE GENOMIC DNA]</scope>
    <source>
        <strain evidence="8">cv. Varoflay</strain>
    </source>
</reference>
<dbReference type="PROSITE" id="PS51762">
    <property type="entry name" value="GH16_2"/>
    <property type="match status" value="1"/>
</dbReference>
<organism evidence="8 9">
    <name type="scientific">Spinacia oleracea</name>
    <name type="common">Spinach</name>
    <dbReference type="NCBI Taxonomy" id="3562"/>
    <lineage>
        <taxon>Eukaryota</taxon>
        <taxon>Viridiplantae</taxon>
        <taxon>Streptophyta</taxon>
        <taxon>Embryophyta</taxon>
        <taxon>Tracheophyta</taxon>
        <taxon>Spermatophyta</taxon>
        <taxon>Magnoliopsida</taxon>
        <taxon>eudicotyledons</taxon>
        <taxon>Gunneridae</taxon>
        <taxon>Pentapetalae</taxon>
        <taxon>Caryophyllales</taxon>
        <taxon>Chenopodiaceae</taxon>
        <taxon>Chenopodioideae</taxon>
        <taxon>Anserineae</taxon>
        <taxon>Spinacia</taxon>
    </lineage>
</organism>
<dbReference type="Proteomes" id="UP000813463">
    <property type="component" value="Chromosome 1"/>
</dbReference>
<comment type="function">
    <text evidence="6">Catalyzes xyloglucan endohydrolysis (XEH) and/or endotransglycosylation (XET). Cleaves and religates xyloglucan polymers, an essential constituent of the primary cell wall, and thereby participates in cell wall construction of growing tissues.</text>
</comment>
<evidence type="ECO:0000256" key="3">
    <source>
        <dbReference type="ARBA" id="ARBA00023157"/>
    </source>
</evidence>
<keyword evidence="6" id="KW-0052">Apoplast</keyword>
<dbReference type="InterPro" id="IPR000757">
    <property type="entry name" value="Beta-glucanase-like"/>
</dbReference>
<keyword evidence="6" id="KW-0732">Signal</keyword>
<dbReference type="AlphaFoldDB" id="A0A9R0KA29"/>
<dbReference type="GO" id="GO:0071555">
    <property type="term" value="P:cell wall organization"/>
    <property type="evidence" value="ECO:0007669"/>
    <property type="project" value="UniProtKB-KW"/>
</dbReference>
<dbReference type="Pfam" id="PF06955">
    <property type="entry name" value="XET_C"/>
    <property type="match status" value="1"/>
</dbReference>
<keyword evidence="3" id="KW-1015">Disulfide bond</keyword>
<comment type="subcellular location">
    <subcellularLocation>
        <location evidence="6">Secreted</location>
        <location evidence="6">Cell wall</location>
    </subcellularLocation>
    <subcellularLocation>
        <location evidence="6">Secreted</location>
        <location evidence="6">Extracellular space</location>
        <location evidence="6">Apoplast</location>
    </subcellularLocation>
</comment>
<keyword evidence="6" id="KW-0134">Cell wall</keyword>
<dbReference type="EC" id="2.4.1.207" evidence="6"/>
<dbReference type="Pfam" id="PF00722">
    <property type="entry name" value="Glyco_hydro_16"/>
    <property type="match status" value="1"/>
</dbReference>
<keyword evidence="4 6" id="KW-0326">Glycosidase</keyword>
<dbReference type="OrthoDB" id="4781at2759"/>
<comment type="similarity">
    <text evidence="6">Belongs to the glycosyl hydrolase 16 family.</text>
</comment>
<dbReference type="InterPro" id="IPR010713">
    <property type="entry name" value="XET_C"/>
</dbReference>
<protein>
    <recommendedName>
        <fullName evidence="6">Xyloglucan endotransglucosylase/hydrolase</fullName>
        <ecNumber evidence="6">2.4.1.207</ecNumber>
    </recommendedName>
</protein>
<dbReference type="GO" id="GO:0048046">
    <property type="term" value="C:apoplast"/>
    <property type="evidence" value="ECO:0007669"/>
    <property type="project" value="UniProtKB-SubCell"/>
</dbReference>
<dbReference type="GO" id="GO:0042546">
    <property type="term" value="P:cell wall biogenesis"/>
    <property type="evidence" value="ECO:0007669"/>
    <property type="project" value="InterPro"/>
</dbReference>
<reference evidence="9" key="2">
    <citation type="submission" date="2025-08" db="UniProtKB">
        <authorList>
            <consortium name="RefSeq"/>
        </authorList>
    </citation>
    <scope>IDENTIFICATION</scope>
    <source>
        <tissue evidence="9">Leaf</tissue>
    </source>
</reference>
<evidence type="ECO:0000256" key="4">
    <source>
        <dbReference type="ARBA" id="ARBA00023295"/>
    </source>
</evidence>
<dbReference type="RefSeq" id="XP_021864085.1">
    <property type="nucleotide sequence ID" value="XM_022008393.2"/>
</dbReference>
<evidence type="ECO:0000313" key="9">
    <source>
        <dbReference type="RefSeq" id="XP_021864085.1"/>
    </source>
</evidence>
<gene>
    <name evidence="9" type="primary">LOC110802934</name>
</gene>
<dbReference type="Gene3D" id="2.60.120.200">
    <property type="match status" value="1"/>
</dbReference>
<evidence type="ECO:0000256" key="2">
    <source>
        <dbReference type="ARBA" id="ARBA00022801"/>
    </source>
</evidence>
<dbReference type="GO" id="GO:0016762">
    <property type="term" value="F:xyloglucan:xyloglucosyl transferase activity"/>
    <property type="evidence" value="ECO:0007669"/>
    <property type="project" value="UniProtKB-EC"/>
</dbReference>
<sequence length="290" mass="33325">MGCSYFMVGELVLVVLLIGDFTSSVSSDPYFDANYGITWGNNHVVNHKHQAVELYLDQSSGAGFASKQDYGSGFISMQIKVPNKDSGGVVTAFYLTSVDDGNRDELDFEFLGNREGKPYTLQTNVFAHGQGGREHRIKLWFDPTADFHTYKILWNQHHIVFFVDNIPIRYFKNNIFLGVGYPSKPMRIVVSLWDGSGWATDGGKTKIDWNHAPFRAYFKGFKIEGCPIDKNSWTIEPCNSDKYWWNKQKYWELDPTEQKAYGIVKRHYVTYDYCTDKVNHPVTPPECYQQ</sequence>
<comment type="PTM">
    <text evidence="6">Contains at least one intrachain disulfide bond essential for its enzymatic activity.</text>
</comment>
<name>A0A9R0KA29_SPIOL</name>
<evidence type="ECO:0000256" key="5">
    <source>
        <dbReference type="PIRSR" id="PIRSR005604-1"/>
    </source>
</evidence>
<feature type="active site" description="Proton donor" evidence="5">
    <location>
        <position position="109"/>
    </location>
</feature>
<dbReference type="PIRSF" id="PIRSF005604">
    <property type="entry name" value="XET"/>
    <property type="match status" value="1"/>
</dbReference>
<proteinExistence type="inferred from homology"/>
<accession>A0A9R0KA29</accession>
<evidence type="ECO:0000256" key="6">
    <source>
        <dbReference type="RuleBase" id="RU361120"/>
    </source>
</evidence>
<keyword evidence="6" id="KW-0964">Secreted</keyword>
<keyword evidence="6" id="KW-0961">Cell wall biogenesis/degradation</keyword>
<dbReference type="InterPro" id="IPR013320">
    <property type="entry name" value="ConA-like_dom_sf"/>
</dbReference>
<feature type="active site" description="Nucleophile" evidence="5">
    <location>
        <position position="105"/>
    </location>
</feature>
<dbReference type="FunFam" id="2.60.120.200:FF:000025">
    <property type="entry name" value="Xyloglucan endotransglucosylase/hydrolase"/>
    <property type="match status" value="1"/>
</dbReference>
<keyword evidence="8" id="KW-1185">Reference proteome</keyword>